<name>A0A4R4U0R6_9ACTN</name>
<organism evidence="1 2">
    <name type="scientific">Streptomyces hainanensis</name>
    <dbReference type="NCBI Taxonomy" id="402648"/>
    <lineage>
        <taxon>Bacteria</taxon>
        <taxon>Bacillati</taxon>
        <taxon>Actinomycetota</taxon>
        <taxon>Actinomycetes</taxon>
        <taxon>Kitasatosporales</taxon>
        <taxon>Streptomycetaceae</taxon>
        <taxon>Streptomyces</taxon>
    </lineage>
</organism>
<proteinExistence type="predicted"/>
<dbReference type="RefSeq" id="WP_132815593.1">
    <property type="nucleotide sequence ID" value="NZ_SMKI01000006.1"/>
</dbReference>
<dbReference type="OrthoDB" id="3629757at2"/>
<keyword evidence="2" id="KW-1185">Reference proteome</keyword>
<protein>
    <submittedName>
        <fullName evidence="1">Uncharacterized protein</fullName>
    </submittedName>
</protein>
<reference evidence="1 2" key="1">
    <citation type="submission" date="2019-03" db="EMBL/GenBank/DDBJ databases">
        <title>Draft genome sequences of novel Actinobacteria.</title>
        <authorList>
            <person name="Sahin N."/>
            <person name="Ay H."/>
            <person name="Saygin H."/>
        </authorList>
    </citation>
    <scope>NUCLEOTIDE SEQUENCE [LARGE SCALE GENOMIC DNA]</scope>
    <source>
        <strain evidence="1 2">DSM 41900</strain>
    </source>
</reference>
<evidence type="ECO:0000313" key="1">
    <source>
        <dbReference type="EMBL" id="TDC80109.1"/>
    </source>
</evidence>
<accession>A0A4R4U0R6</accession>
<sequence length="224" mass="24107">MNADDLLDLVDRHVDLIRADLTAEQFDTFLAAMRALFEAGTDGPAGRRALLLVRRALIPLPYGNPVREPAVDSLKLSGPASVLAPERARALSPRLAALVGHGEDPAAREILAAARRRLLAVPSRSAGELDPRVADDPLAAGLIRLNDPERGPRYPDFQFDPDEGGPFSVVTRINRLLLADEDPWGAADWWLGGNRWLADPPASLIGRVPDELLTAAALALVEGD</sequence>
<gene>
    <name evidence="1" type="ORF">E1283_01175</name>
</gene>
<dbReference type="Proteomes" id="UP000295345">
    <property type="component" value="Unassembled WGS sequence"/>
</dbReference>
<evidence type="ECO:0000313" key="2">
    <source>
        <dbReference type="Proteomes" id="UP000295345"/>
    </source>
</evidence>
<dbReference type="AlphaFoldDB" id="A0A4R4U0R6"/>
<dbReference type="EMBL" id="SMKI01000006">
    <property type="protein sequence ID" value="TDC80109.1"/>
    <property type="molecule type" value="Genomic_DNA"/>
</dbReference>
<comment type="caution">
    <text evidence="1">The sequence shown here is derived from an EMBL/GenBank/DDBJ whole genome shotgun (WGS) entry which is preliminary data.</text>
</comment>